<comment type="caution">
    <text evidence="3">The sequence shown here is derived from an EMBL/GenBank/DDBJ whole genome shotgun (WGS) entry which is preliminary data.</text>
</comment>
<gene>
    <name evidence="3" type="ORF">V757_04205</name>
</gene>
<feature type="chain" id="PRO_5004769133" description="Lipoprotein" evidence="2">
    <location>
        <begin position="19"/>
        <end position="80"/>
    </location>
</feature>
<proteinExistence type="predicted"/>
<feature type="signal peptide" evidence="2">
    <location>
        <begin position="1"/>
        <end position="18"/>
    </location>
</feature>
<evidence type="ECO:0000256" key="2">
    <source>
        <dbReference type="SAM" id="SignalP"/>
    </source>
</evidence>
<evidence type="ECO:0000256" key="1">
    <source>
        <dbReference type="SAM" id="MobiDB-lite"/>
    </source>
</evidence>
<sequence>MKIWQKVLLATLSTSVLSACVVHPHDRGYERGNKAYGHSRGNGPKNGAYHSPKVEVYGTVDAGVGYSNTKYKRKHKHEDD</sequence>
<name>V8G7U0_9BURK</name>
<dbReference type="EMBL" id="AYSV01000066">
    <property type="protein sequence ID" value="ETD72460.1"/>
    <property type="molecule type" value="Genomic_DNA"/>
</dbReference>
<keyword evidence="4" id="KW-1185">Reference proteome</keyword>
<feature type="region of interest" description="Disordered" evidence="1">
    <location>
        <begin position="28"/>
        <end position="51"/>
    </location>
</feature>
<evidence type="ECO:0000313" key="3">
    <source>
        <dbReference type="EMBL" id="ETD72460.1"/>
    </source>
</evidence>
<accession>V8G7U0</accession>
<protein>
    <recommendedName>
        <fullName evidence="5">Lipoprotein</fullName>
    </recommendedName>
</protein>
<evidence type="ECO:0000313" key="4">
    <source>
        <dbReference type="Proteomes" id="UP000018766"/>
    </source>
</evidence>
<dbReference type="AlphaFoldDB" id="V8G7U0"/>
<evidence type="ECO:0008006" key="5">
    <source>
        <dbReference type="Google" id="ProtNLM"/>
    </source>
</evidence>
<dbReference type="Proteomes" id="UP000018766">
    <property type="component" value="Unassembled WGS sequence"/>
</dbReference>
<keyword evidence="2" id="KW-0732">Signal</keyword>
<organism evidence="3 4">
    <name type="scientific">Pelistega indica</name>
    <dbReference type="NCBI Taxonomy" id="1414851"/>
    <lineage>
        <taxon>Bacteria</taxon>
        <taxon>Pseudomonadati</taxon>
        <taxon>Pseudomonadota</taxon>
        <taxon>Betaproteobacteria</taxon>
        <taxon>Burkholderiales</taxon>
        <taxon>Alcaligenaceae</taxon>
        <taxon>Pelistega</taxon>
    </lineage>
</organism>
<dbReference type="PROSITE" id="PS51257">
    <property type="entry name" value="PROKAR_LIPOPROTEIN"/>
    <property type="match status" value="1"/>
</dbReference>
<reference evidence="3 4" key="1">
    <citation type="submission" date="2013-11" db="EMBL/GenBank/DDBJ databases">
        <title>Genomic analysis of Pelistega sp. HM-7.</title>
        <authorList>
            <person name="Kumbhare S.V."/>
            <person name="Shetty S.A."/>
            <person name="Sharma O."/>
            <person name="Dhotre D.P."/>
        </authorList>
    </citation>
    <scope>NUCLEOTIDE SEQUENCE [LARGE SCALE GENOMIC DNA]</scope>
    <source>
        <strain evidence="3 4">HM-7</strain>
    </source>
</reference>